<keyword evidence="2" id="KW-1185">Reference proteome</keyword>
<dbReference type="AlphaFoldDB" id="A0A087BSZ3"/>
<reference evidence="1 2" key="1">
    <citation type="submission" date="2014-03" db="EMBL/GenBank/DDBJ databases">
        <title>Genomics of Bifidobacteria.</title>
        <authorList>
            <person name="Ventura M."/>
            <person name="Milani C."/>
            <person name="Lugli G.A."/>
        </authorList>
    </citation>
    <scope>NUCLEOTIDE SEQUENCE [LARGE SCALE GENOMIC DNA]</scope>
    <source>
        <strain evidence="1 2">DSM 21395</strain>
    </source>
</reference>
<comment type="caution">
    <text evidence="1">The sequence shown here is derived from an EMBL/GenBank/DDBJ whole genome shotgun (WGS) entry which is preliminary data.</text>
</comment>
<gene>
    <name evidence="1" type="ORF">BMON_1389</name>
</gene>
<dbReference type="GeneID" id="93094042"/>
<dbReference type="STRING" id="1437603.GCA_000771525_00812"/>
<protein>
    <submittedName>
        <fullName evidence="1">Uncharacterized protein</fullName>
    </submittedName>
</protein>
<evidence type="ECO:0000313" key="2">
    <source>
        <dbReference type="Proteomes" id="UP000029082"/>
    </source>
</evidence>
<organism evidence="1 2">
    <name type="scientific">Bifidobacterium mongoliense DSM 21395</name>
    <dbReference type="NCBI Taxonomy" id="1437603"/>
    <lineage>
        <taxon>Bacteria</taxon>
        <taxon>Bacillati</taxon>
        <taxon>Actinomycetota</taxon>
        <taxon>Actinomycetes</taxon>
        <taxon>Bifidobacteriales</taxon>
        <taxon>Bifidobacteriaceae</taxon>
        <taxon>Bifidobacterium</taxon>
    </lineage>
</organism>
<dbReference type="Proteomes" id="UP000029082">
    <property type="component" value="Unassembled WGS sequence"/>
</dbReference>
<dbReference type="EMBL" id="JGZE01000028">
    <property type="protein sequence ID" value="KFI74143.1"/>
    <property type="molecule type" value="Genomic_DNA"/>
</dbReference>
<proteinExistence type="predicted"/>
<accession>A0A087BSZ3</accession>
<sequence length="138" mass="15579">MANHETRGSARVTAAGGKARHRWSREVADIEFHVDDFGAKATVVWRKRNEMVIRSGAVLRRDIPLNKNGSIGFDGRFGTQIRAEHEDAIDDFTTTADVVLRSVNEVGLFLYYGRTNGWLVLRDGDGRTIHDWTVVPER</sequence>
<name>A0A087BSZ3_9BIFI</name>
<dbReference type="eggNOG" id="ENOG5032VTB">
    <property type="taxonomic scope" value="Bacteria"/>
</dbReference>
<dbReference type="RefSeq" id="WP_152595713.1">
    <property type="nucleotide sequence ID" value="NZ_JDUO01000002.1"/>
</dbReference>
<evidence type="ECO:0000313" key="1">
    <source>
        <dbReference type="EMBL" id="KFI74143.1"/>
    </source>
</evidence>
<dbReference type="OrthoDB" id="3238747at2"/>